<evidence type="ECO:0000256" key="7">
    <source>
        <dbReference type="ARBA" id="ARBA00023098"/>
    </source>
</evidence>
<keyword evidence="12" id="KW-0436">Ligase</keyword>
<dbReference type="InterPro" id="IPR001095">
    <property type="entry name" value="Acetyl_CoA_COase_a_su"/>
</dbReference>
<comment type="catalytic activity">
    <reaction evidence="9 10">
        <text>N(6)-carboxybiotinyl-L-lysyl-[protein] + acetyl-CoA = N(6)-biotinyl-L-lysyl-[protein] + malonyl-CoA</text>
        <dbReference type="Rhea" id="RHEA:54728"/>
        <dbReference type="Rhea" id="RHEA-COMP:10505"/>
        <dbReference type="Rhea" id="RHEA-COMP:10506"/>
        <dbReference type="ChEBI" id="CHEBI:57288"/>
        <dbReference type="ChEBI" id="CHEBI:57384"/>
        <dbReference type="ChEBI" id="CHEBI:83144"/>
        <dbReference type="ChEBI" id="CHEBI:83145"/>
        <dbReference type="EC" id="2.1.3.15"/>
    </reaction>
</comment>
<accession>A0ABV0G107</accession>
<keyword evidence="8 10" id="KW-0275">Fatty acid biosynthesis</keyword>
<dbReference type="InterPro" id="IPR029045">
    <property type="entry name" value="ClpP/crotonase-like_dom_sf"/>
</dbReference>
<dbReference type="EC" id="2.1.3.15" evidence="10"/>
<evidence type="ECO:0000256" key="10">
    <source>
        <dbReference type="HAMAP-Rule" id="MF_00823"/>
    </source>
</evidence>
<keyword evidence="2 10" id="KW-0444">Lipid biosynthesis</keyword>
<evidence type="ECO:0000256" key="5">
    <source>
        <dbReference type="ARBA" id="ARBA00022832"/>
    </source>
</evidence>
<evidence type="ECO:0000256" key="2">
    <source>
        <dbReference type="ARBA" id="ARBA00022516"/>
    </source>
</evidence>
<keyword evidence="10" id="KW-0963">Cytoplasm</keyword>
<evidence type="ECO:0000256" key="4">
    <source>
        <dbReference type="ARBA" id="ARBA00022741"/>
    </source>
</evidence>
<dbReference type="NCBIfam" id="TIGR00513">
    <property type="entry name" value="accA"/>
    <property type="match status" value="1"/>
</dbReference>
<dbReference type="Proteomes" id="UP001495147">
    <property type="component" value="Unassembled WGS sequence"/>
</dbReference>
<keyword evidence="7 10" id="KW-0443">Lipid metabolism</keyword>
<dbReference type="NCBIfam" id="NF041504">
    <property type="entry name" value="AccA_sub"/>
    <property type="match status" value="1"/>
</dbReference>
<dbReference type="InterPro" id="IPR011763">
    <property type="entry name" value="COA_CT_C"/>
</dbReference>
<comment type="function">
    <text evidence="10">Component of the acetyl coenzyme A carboxylase (ACC) complex. First, biotin carboxylase catalyzes the carboxylation of biotin on its carrier protein (BCCP) and then the CO(2) group is transferred by the carboxyltransferase to acetyl-CoA to form malonyl-CoA.</text>
</comment>
<evidence type="ECO:0000256" key="1">
    <source>
        <dbReference type="ARBA" id="ARBA00004956"/>
    </source>
</evidence>
<keyword evidence="6 10" id="KW-0067">ATP-binding</keyword>
<evidence type="ECO:0000256" key="9">
    <source>
        <dbReference type="ARBA" id="ARBA00049152"/>
    </source>
</evidence>
<comment type="caution">
    <text evidence="12">The sequence shown here is derived from an EMBL/GenBank/DDBJ whole genome shotgun (WGS) entry which is preliminary data.</text>
</comment>
<gene>
    <name evidence="10" type="primary">accA</name>
    <name evidence="12" type="ORF">ABDJ85_08030</name>
</gene>
<evidence type="ECO:0000256" key="8">
    <source>
        <dbReference type="ARBA" id="ARBA00023160"/>
    </source>
</evidence>
<dbReference type="SUPFAM" id="SSF52096">
    <property type="entry name" value="ClpP/crotonase"/>
    <property type="match status" value="1"/>
</dbReference>
<keyword evidence="3 10" id="KW-0808">Transferase</keyword>
<evidence type="ECO:0000256" key="3">
    <source>
        <dbReference type="ARBA" id="ARBA00022679"/>
    </source>
</evidence>
<evidence type="ECO:0000256" key="6">
    <source>
        <dbReference type="ARBA" id="ARBA00022840"/>
    </source>
</evidence>
<proteinExistence type="inferred from homology"/>
<keyword evidence="5 10" id="KW-0276">Fatty acid metabolism</keyword>
<dbReference type="GO" id="GO:0003989">
    <property type="term" value="F:acetyl-CoA carboxylase activity"/>
    <property type="evidence" value="ECO:0007669"/>
    <property type="project" value="UniProtKB-EC"/>
</dbReference>
<dbReference type="PANTHER" id="PTHR42853:SF3">
    <property type="entry name" value="ACETYL-COENZYME A CARBOXYLASE CARBOXYL TRANSFERASE SUBUNIT ALPHA, CHLOROPLASTIC"/>
    <property type="match status" value="1"/>
</dbReference>
<organism evidence="12 13">
    <name type="scientific">Roseateles paludis</name>
    <dbReference type="NCBI Taxonomy" id="3145238"/>
    <lineage>
        <taxon>Bacteria</taxon>
        <taxon>Pseudomonadati</taxon>
        <taxon>Pseudomonadota</taxon>
        <taxon>Betaproteobacteria</taxon>
        <taxon>Burkholderiales</taxon>
        <taxon>Sphaerotilaceae</taxon>
        <taxon>Roseateles</taxon>
    </lineage>
</organism>
<comment type="pathway">
    <text evidence="1 10">Lipid metabolism; malonyl-CoA biosynthesis; malonyl-CoA from acetyl-CoA: step 1/1.</text>
</comment>
<keyword evidence="13" id="KW-1185">Reference proteome</keyword>
<evidence type="ECO:0000313" key="12">
    <source>
        <dbReference type="EMBL" id="MEO3691413.1"/>
    </source>
</evidence>
<dbReference type="NCBIfam" id="NF004344">
    <property type="entry name" value="PRK05724.1"/>
    <property type="match status" value="1"/>
</dbReference>
<evidence type="ECO:0000259" key="11">
    <source>
        <dbReference type="PROSITE" id="PS50989"/>
    </source>
</evidence>
<dbReference type="EMBL" id="JBDPZD010000002">
    <property type="protein sequence ID" value="MEO3691413.1"/>
    <property type="molecule type" value="Genomic_DNA"/>
</dbReference>
<sequence length="323" mass="35690">MSKKHFLEFESGIAELETKIDELRYVQSESAVDISEEIDRLSKKSQQLTKDVYANLAPWQVYQIARHPQRPQTLDYCAEVFTEFTELHGDRHFADDAAIVGGIARFNGQSCMIIGHQRGADAKERTLRNFGMPRPEGYRKALRLMKLAEKFGMPVFTFIDTMGAYPGIGAEERGQSEAIGRNILEMAQLEVPIVATVIGEGGSGGALAIGVADQVLMLQFSAYSVISPEGCASILWKSSERASEAAEALGITAHRLKALGLIDKIVNEPVGGAHRDAKQASSNLKRALSDALRQVSDLKTRELLDRRYERLQAYGRFGDTKAR</sequence>
<dbReference type="Pfam" id="PF03255">
    <property type="entry name" value="ACCA"/>
    <property type="match status" value="1"/>
</dbReference>
<reference evidence="12 13" key="1">
    <citation type="submission" date="2024-05" db="EMBL/GenBank/DDBJ databases">
        <title>Roseateles sp. DJS-2-20 16S ribosomal RNA gene Genome sequencing and assembly.</title>
        <authorList>
            <person name="Woo H."/>
        </authorList>
    </citation>
    <scope>NUCLEOTIDE SEQUENCE [LARGE SCALE GENOMIC DNA]</scope>
    <source>
        <strain evidence="12 13">DJS-2-20</strain>
    </source>
</reference>
<dbReference type="PROSITE" id="PS50989">
    <property type="entry name" value="COA_CT_CTER"/>
    <property type="match status" value="1"/>
</dbReference>
<comment type="similarity">
    <text evidence="10">Belongs to the AccA family.</text>
</comment>
<comment type="subcellular location">
    <subcellularLocation>
        <location evidence="10">Cytoplasm</location>
    </subcellularLocation>
</comment>
<dbReference type="RefSeq" id="WP_347704237.1">
    <property type="nucleotide sequence ID" value="NZ_JBDPZD010000002.1"/>
</dbReference>
<dbReference type="HAMAP" id="MF_00823">
    <property type="entry name" value="AcetylCoA_CT_alpha"/>
    <property type="match status" value="1"/>
</dbReference>
<name>A0ABV0G107_9BURK</name>
<evidence type="ECO:0000313" key="13">
    <source>
        <dbReference type="Proteomes" id="UP001495147"/>
    </source>
</evidence>
<keyword evidence="4 10" id="KW-0547">Nucleotide-binding</keyword>
<comment type="subunit">
    <text evidence="10">Acetyl-CoA carboxylase is a heterohexamer composed of biotin carboxyl carrier protein (AccB), biotin carboxylase (AccC) and two subunits each of ACCase subunit alpha (AccA) and ACCase subunit beta (AccD).</text>
</comment>
<protein>
    <recommendedName>
        <fullName evidence="10">Acetyl-coenzyme A carboxylase carboxyl transferase subunit alpha</fullName>
        <shortName evidence="10">ACCase subunit alpha</shortName>
        <shortName evidence="10">Acetyl-CoA carboxylase carboxyltransferase subunit alpha</shortName>
        <ecNumber evidence="10">2.1.3.15</ecNumber>
    </recommendedName>
</protein>
<dbReference type="PANTHER" id="PTHR42853">
    <property type="entry name" value="ACETYL-COENZYME A CARBOXYLASE CARBOXYL TRANSFERASE SUBUNIT ALPHA"/>
    <property type="match status" value="1"/>
</dbReference>
<dbReference type="PRINTS" id="PR01069">
    <property type="entry name" value="ACCCTRFRASEA"/>
</dbReference>
<dbReference type="Gene3D" id="3.90.226.10">
    <property type="entry name" value="2-enoyl-CoA Hydratase, Chain A, domain 1"/>
    <property type="match status" value="1"/>
</dbReference>
<feature type="domain" description="CoA carboxyltransferase C-terminal" evidence="11">
    <location>
        <begin position="40"/>
        <end position="294"/>
    </location>
</feature>